<feature type="active site" evidence="8">
    <location>
        <position position="151"/>
    </location>
</feature>
<evidence type="ECO:0000256" key="8">
    <source>
        <dbReference type="PROSITE-ProRule" id="PRU10010"/>
    </source>
</evidence>
<gene>
    <name evidence="10" type="ORF">COY37_09780</name>
</gene>
<dbReference type="Proteomes" id="UP000230956">
    <property type="component" value="Unassembled WGS sequence"/>
</dbReference>
<dbReference type="GO" id="GO:0051287">
    <property type="term" value="F:NAD binding"/>
    <property type="evidence" value="ECO:0007669"/>
    <property type="project" value="InterPro"/>
</dbReference>
<dbReference type="Pfam" id="PF22698">
    <property type="entry name" value="Semialdhyde_dhC_1"/>
    <property type="match status" value="1"/>
</dbReference>
<feature type="non-terminal residue" evidence="10">
    <location>
        <position position="346"/>
    </location>
</feature>
<dbReference type="Gene3D" id="3.40.50.720">
    <property type="entry name" value="NAD(P)-binding Rossmann-like Domain"/>
    <property type="match status" value="1"/>
</dbReference>
<dbReference type="RefSeq" id="WP_286977398.1">
    <property type="nucleotide sequence ID" value="NZ_PFNG01000227.1"/>
</dbReference>
<evidence type="ECO:0000313" key="11">
    <source>
        <dbReference type="Proteomes" id="UP000230956"/>
    </source>
</evidence>
<accession>A0A2M7T5T5</accession>
<dbReference type="CDD" id="cd23934">
    <property type="entry name" value="AGPR_1_C"/>
    <property type="match status" value="1"/>
</dbReference>
<evidence type="ECO:0000256" key="1">
    <source>
        <dbReference type="ARBA" id="ARBA00004862"/>
    </source>
</evidence>
<dbReference type="InterPro" id="IPR000534">
    <property type="entry name" value="Semialdehyde_DH_NAD-bd"/>
</dbReference>
<dbReference type="EC" id="1.2.1.38" evidence="2"/>
<dbReference type="InterPro" id="IPR050085">
    <property type="entry name" value="AGPR"/>
</dbReference>
<dbReference type="SUPFAM" id="SSF51735">
    <property type="entry name" value="NAD(P)-binding Rossmann-fold domains"/>
    <property type="match status" value="1"/>
</dbReference>
<dbReference type="InterPro" id="IPR036291">
    <property type="entry name" value="NAD(P)-bd_dom_sf"/>
</dbReference>
<dbReference type="GO" id="GO:0003942">
    <property type="term" value="F:N-acetyl-gamma-glutamyl-phosphate reductase activity"/>
    <property type="evidence" value="ECO:0007669"/>
    <property type="project" value="UniProtKB-EC"/>
</dbReference>
<evidence type="ECO:0000259" key="9">
    <source>
        <dbReference type="SMART" id="SM00859"/>
    </source>
</evidence>
<dbReference type="CDD" id="cd17895">
    <property type="entry name" value="AGPR_1_N"/>
    <property type="match status" value="1"/>
</dbReference>
<evidence type="ECO:0000256" key="5">
    <source>
        <dbReference type="ARBA" id="ARBA00022857"/>
    </source>
</evidence>
<name>A0A2M7T5T5_9ACTN</name>
<dbReference type="InterPro" id="IPR058924">
    <property type="entry name" value="AGPR_dimerisation_dom"/>
</dbReference>
<proteinExistence type="inferred from homology"/>
<dbReference type="SUPFAM" id="SSF55347">
    <property type="entry name" value="Glyceraldehyde-3-phosphate dehydrogenase-like, C-terminal domain"/>
    <property type="match status" value="1"/>
</dbReference>
<evidence type="ECO:0000256" key="7">
    <source>
        <dbReference type="ARBA" id="ARBA00050557"/>
    </source>
</evidence>
<dbReference type="PROSITE" id="PS01224">
    <property type="entry name" value="ARGC"/>
    <property type="match status" value="1"/>
</dbReference>
<keyword evidence="4" id="KW-0028">Amino-acid biosynthesis</keyword>
<evidence type="ECO:0000256" key="4">
    <source>
        <dbReference type="ARBA" id="ARBA00022605"/>
    </source>
</evidence>
<sequence length="346" mass="37250">MAVKVGIIGASGYTGAELIRLAAVHPEMSIEYITANRYQGTAVRDLYPQFTGISDAVYEAYNLDTASGKADLFFLALPHGKATEVAPELLNAGHKVIDLSGDFRLSDVAVYESWYKTRHTNPELIGKAVYGLPELYEEKIKKADFISNPGCYPTSALLALAPLLSEKLAKTGGIIVDSLSGVSGTGRDPKPGTHFCAVDESLTAYKVGGVHQHTPEIEQYLSDISGEAITVSFTPHLMPISRGILTTAYAEAATTVNLDELIDLYKSFYKDKPFVAVLPKGQYPQTKSVMGSNCCQIGLAHDERTNRIIAISAIDNLVKGASGQAVQNMNIMLGLPQDMGLRYAGL</sequence>
<protein>
    <recommendedName>
        <fullName evidence="2">N-acetyl-gamma-glutamyl-phosphate reductase</fullName>
        <ecNumber evidence="2">1.2.1.38</ecNumber>
    </recommendedName>
</protein>
<evidence type="ECO:0000256" key="6">
    <source>
        <dbReference type="ARBA" id="ARBA00023002"/>
    </source>
</evidence>
<dbReference type="PANTHER" id="PTHR32338">
    <property type="entry name" value="N-ACETYL-GAMMA-GLUTAMYL-PHOSPHATE REDUCTASE, CHLOROPLASTIC-RELATED-RELATED"/>
    <property type="match status" value="1"/>
</dbReference>
<dbReference type="InterPro" id="IPR000706">
    <property type="entry name" value="AGPR_type-1"/>
</dbReference>
<dbReference type="SMART" id="SM00859">
    <property type="entry name" value="Semialdhyde_dh"/>
    <property type="match status" value="1"/>
</dbReference>
<dbReference type="Pfam" id="PF01118">
    <property type="entry name" value="Semialdhyde_dh"/>
    <property type="match status" value="1"/>
</dbReference>
<dbReference type="Gene3D" id="3.30.360.10">
    <property type="entry name" value="Dihydrodipicolinate Reductase, domain 2"/>
    <property type="match status" value="1"/>
</dbReference>
<dbReference type="GO" id="GO:0070401">
    <property type="term" value="F:NADP+ binding"/>
    <property type="evidence" value="ECO:0007669"/>
    <property type="project" value="InterPro"/>
</dbReference>
<organism evidence="10 11">
    <name type="scientific">Candidatus Aquicultor secundus</name>
    <dbReference type="NCBI Taxonomy" id="1973895"/>
    <lineage>
        <taxon>Bacteria</taxon>
        <taxon>Bacillati</taxon>
        <taxon>Actinomycetota</taxon>
        <taxon>Candidatus Aquicultoria</taxon>
        <taxon>Candidatus Aquicultorales</taxon>
        <taxon>Candidatus Aquicultoraceae</taxon>
        <taxon>Candidatus Aquicultor</taxon>
    </lineage>
</organism>
<feature type="domain" description="Semialdehyde dehydrogenase NAD-binding" evidence="9">
    <location>
        <begin position="4"/>
        <end position="143"/>
    </location>
</feature>
<dbReference type="PANTHER" id="PTHR32338:SF10">
    <property type="entry name" value="N-ACETYL-GAMMA-GLUTAMYL-PHOSPHATE REDUCTASE, CHLOROPLASTIC-RELATED"/>
    <property type="match status" value="1"/>
</dbReference>
<dbReference type="InterPro" id="IPR023013">
    <property type="entry name" value="AGPR_AS"/>
</dbReference>
<dbReference type="GO" id="GO:0006526">
    <property type="term" value="P:L-arginine biosynthetic process"/>
    <property type="evidence" value="ECO:0007669"/>
    <property type="project" value="UniProtKB-KW"/>
</dbReference>
<dbReference type="NCBIfam" id="TIGR01850">
    <property type="entry name" value="argC"/>
    <property type="match status" value="1"/>
</dbReference>
<comment type="pathway">
    <text evidence="1">Amino-acid biosynthesis; L-arginine biosynthesis; N(2)-acetyl-L-ornithine from L-glutamate: step 3/4.</text>
</comment>
<dbReference type="HAMAP" id="MF_00150">
    <property type="entry name" value="ArgC_type1"/>
    <property type="match status" value="1"/>
</dbReference>
<comment type="caution">
    <text evidence="10">The sequence shown here is derived from an EMBL/GenBank/DDBJ whole genome shotgun (WGS) entry which is preliminary data.</text>
</comment>
<reference evidence="11" key="1">
    <citation type="submission" date="2017-09" db="EMBL/GenBank/DDBJ databases">
        <title>Depth-based differentiation of microbial function through sediment-hosted aquifers and enrichment of novel symbionts in the deep terrestrial subsurface.</title>
        <authorList>
            <person name="Probst A.J."/>
            <person name="Ladd B."/>
            <person name="Jarett J.K."/>
            <person name="Geller-Mcgrath D.E."/>
            <person name="Sieber C.M.K."/>
            <person name="Emerson J.B."/>
            <person name="Anantharaman K."/>
            <person name="Thomas B.C."/>
            <person name="Malmstrom R."/>
            <person name="Stieglmeier M."/>
            <person name="Klingl A."/>
            <person name="Woyke T."/>
            <person name="Ryan C.M."/>
            <person name="Banfield J.F."/>
        </authorList>
    </citation>
    <scope>NUCLEOTIDE SEQUENCE [LARGE SCALE GENOMIC DNA]</scope>
</reference>
<keyword evidence="5" id="KW-0521">NADP</keyword>
<evidence type="ECO:0000256" key="3">
    <source>
        <dbReference type="ARBA" id="ARBA00022571"/>
    </source>
</evidence>
<keyword evidence="3" id="KW-0055">Arginine biosynthesis</keyword>
<dbReference type="FunFam" id="3.30.360.10:FF:000014">
    <property type="entry name" value="N-acetyl-gamma-glutamyl-phosphate reductase"/>
    <property type="match status" value="1"/>
</dbReference>
<evidence type="ECO:0000256" key="2">
    <source>
        <dbReference type="ARBA" id="ARBA00013072"/>
    </source>
</evidence>
<comment type="catalytic activity">
    <reaction evidence="7">
        <text>N-acetyl-L-glutamate 5-semialdehyde + phosphate + NADP(+) = N-acetyl-L-glutamyl 5-phosphate + NADPH + H(+)</text>
        <dbReference type="Rhea" id="RHEA:21588"/>
        <dbReference type="ChEBI" id="CHEBI:15378"/>
        <dbReference type="ChEBI" id="CHEBI:29123"/>
        <dbReference type="ChEBI" id="CHEBI:43474"/>
        <dbReference type="ChEBI" id="CHEBI:57783"/>
        <dbReference type="ChEBI" id="CHEBI:57936"/>
        <dbReference type="ChEBI" id="CHEBI:58349"/>
        <dbReference type="EC" id="1.2.1.38"/>
    </reaction>
</comment>
<dbReference type="EMBL" id="PFNG01000227">
    <property type="protein sequence ID" value="PIZ35724.1"/>
    <property type="molecule type" value="Genomic_DNA"/>
</dbReference>
<keyword evidence="6" id="KW-0560">Oxidoreductase</keyword>
<dbReference type="AlphaFoldDB" id="A0A2M7T5T5"/>
<evidence type="ECO:0000313" key="10">
    <source>
        <dbReference type="EMBL" id="PIZ35724.1"/>
    </source>
</evidence>